<evidence type="ECO:0000313" key="3">
    <source>
        <dbReference type="Proteomes" id="UP000574067"/>
    </source>
</evidence>
<gene>
    <name evidence="2" type="ORF">HHL10_28080</name>
</gene>
<keyword evidence="1" id="KW-0732">Signal</keyword>
<reference evidence="2 3" key="1">
    <citation type="submission" date="2020-04" db="EMBL/GenBank/DDBJ databases">
        <title>Azohydromonas sp. isolated from soil.</title>
        <authorList>
            <person name="Dahal R.H."/>
        </authorList>
    </citation>
    <scope>NUCLEOTIDE SEQUENCE [LARGE SCALE GENOMIC DNA]</scope>
    <source>
        <strain evidence="2 3">G-1-1-14</strain>
    </source>
</reference>
<evidence type="ECO:0000313" key="2">
    <source>
        <dbReference type="EMBL" id="NML18835.1"/>
    </source>
</evidence>
<name>A0A848FIW1_9BURK</name>
<comment type="caution">
    <text evidence="2">The sequence shown here is derived from an EMBL/GenBank/DDBJ whole genome shotgun (WGS) entry which is preliminary data.</text>
</comment>
<feature type="chain" id="PRO_5032624125" evidence="1">
    <location>
        <begin position="23"/>
        <end position="232"/>
    </location>
</feature>
<dbReference type="Proteomes" id="UP000574067">
    <property type="component" value="Unassembled WGS sequence"/>
</dbReference>
<dbReference type="NCBIfam" id="TIGR02595">
    <property type="entry name" value="PEP_CTERM"/>
    <property type="match status" value="1"/>
</dbReference>
<protein>
    <submittedName>
        <fullName evidence="2">PEP-CTERM sorting domain-containing protein</fullName>
    </submittedName>
</protein>
<sequence length="232" mass="25502">MQRSVRKLVGLAAITLAAPTHATLTHFSERQAFDAVLRAPATVERFTDDAHFPISTGVLNARTNLVVDHGTPIRPGDIRPGATYSTAIGREFFFNIDWSGTSDGGFLDGFVQPNGNPLTVTFDRPVAAFGFDTNRYMGSKFDLTVRFTHGPDQILSYATEPTFEHWFFHGFVSDRRDIASLVIEGDSQHFSSFAFALDNFTFSPPVPEPSAWALLLGGLCALGGMTRTRRQP</sequence>
<keyword evidence="3" id="KW-1185">Reference proteome</keyword>
<dbReference type="RefSeq" id="WP_169163729.1">
    <property type="nucleotide sequence ID" value="NZ_JABBFW010000042.1"/>
</dbReference>
<dbReference type="EMBL" id="JABBFW010000042">
    <property type="protein sequence ID" value="NML18835.1"/>
    <property type="molecule type" value="Genomic_DNA"/>
</dbReference>
<evidence type="ECO:0000256" key="1">
    <source>
        <dbReference type="SAM" id="SignalP"/>
    </source>
</evidence>
<dbReference type="InterPro" id="IPR013424">
    <property type="entry name" value="Ice-binding_C"/>
</dbReference>
<accession>A0A848FIW1</accession>
<dbReference type="AlphaFoldDB" id="A0A848FIW1"/>
<feature type="signal peptide" evidence="1">
    <location>
        <begin position="1"/>
        <end position="22"/>
    </location>
</feature>
<organism evidence="2 3">
    <name type="scientific">Azohydromonas caseinilytica</name>
    <dbReference type="NCBI Taxonomy" id="2728836"/>
    <lineage>
        <taxon>Bacteria</taxon>
        <taxon>Pseudomonadati</taxon>
        <taxon>Pseudomonadota</taxon>
        <taxon>Betaproteobacteria</taxon>
        <taxon>Burkholderiales</taxon>
        <taxon>Sphaerotilaceae</taxon>
        <taxon>Azohydromonas</taxon>
    </lineage>
</organism>
<proteinExistence type="predicted"/>